<comment type="caution">
    <text evidence="1">The sequence shown here is derived from an EMBL/GenBank/DDBJ whole genome shotgun (WGS) entry which is preliminary data.</text>
</comment>
<dbReference type="Proteomes" id="UP001358586">
    <property type="component" value="Chromosome 6"/>
</dbReference>
<proteinExistence type="predicted"/>
<accession>A0ABR0PK18</accession>
<evidence type="ECO:0000313" key="2">
    <source>
        <dbReference type="Proteomes" id="UP001358586"/>
    </source>
</evidence>
<dbReference type="EMBL" id="JARKNE010000006">
    <property type="protein sequence ID" value="KAK5824665.1"/>
    <property type="molecule type" value="Genomic_DNA"/>
</dbReference>
<gene>
    <name evidence="1" type="ORF">PVK06_019446</name>
</gene>
<protein>
    <submittedName>
        <fullName evidence="1">Uncharacterized protein</fullName>
    </submittedName>
</protein>
<reference evidence="1 2" key="1">
    <citation type="submission" date="2023-03" db="EMBL/GenBank/DDBJ databases">
        <title>WGS of Gossypium arboreum.</title>
        <authorList>
            <person name="Yu D."/>
        </authorList>
    </citation>
    <scope>NUCLEOTIDE SEQUENCE [LARGE SCALE GENOMIC DNA]</scope>
    <source>
        <tissue evidence="1">Leaf</tissue>
    </source>
</reference>
<organism evidence="1 2">
    <name type="scientific">Gossypium arboreum</name>
    <name type="common">Tree cotton</name>
    <name type="synonym">Gossypium nanking</name>
    <dbReference type="NCBI Taxonomy" id="29729"/>
    <lineage>
        <taxon>Eukaryota</taxon>
        <taxon>Viridiplantae</taxon>
        <taxon>Streptophyta</taxon>
        <taxon>Embryophyta</taxon>
        <taxon>Tracheophyta</taxon>
        <taxon>Spermatophyta</taxon>
        <taxon>Magnoliopsida</taxon>
        <taxon>eudicotyledons</taxon>
        <taxon>Gunneridae</taxon>
        <taxon>Pentapetalae</taxon>
        <taxon>rosids</taxon>
        <taxon>malvids</taxon>
        <taxon>Malvales</taxon>
        <taxon>Malvaceae</taxon>
        <taxon>Malvoideae</taxon>
        <taxon>Gossypium</taxon>
    </lineage>
</organism>
<evidence type="ECO:0000313" key="1">
    <source>
        <dbReference type="EMBL" id="KAK5824665.1"/>
    </source>
</evidence>
<name>A0ABR0PK18_GOSAR</name>
<sequence>MVRRRKVSGRWINRMRSIIIKRGPGGSYRSTMGRLFFKTNDMVQAVEAPDSIRNKVSFSIFGFLDREVSLKVQSLVYFMEGRLMLLSSKFSCSNIKYKVQLSSGEYYPVPEKSTPVYITNGDGGNQEGLVGRYGCVLLNLKQSEMKKTEEASFE</sequence>
<keyword evidence="2" id="KW-1185">Reference proteome</keyword>